<dbReference type="RefSeq" id="WP_113920764.1">
    <property type="nucleotide sequence ID" value="NZ_QNRX01000009.1"/>
</dbReference>
<protein>
    <submittedName>
        <fullName evidence="3">Competence protein ComEA</fullName>
    </submittedName>
</protein>
<name>A0A366I662_9FIRM</name>
<evidence type="ECO:0000313" key="3">
    <source>
        <dbReference type="EMBL" id="RBP63896.1"/>
    </source>
</evidence>
<keyword evidence="4" id="KW-1185">Reference proteome</keyword>
<sequence>MDRVKLKEWIRNNKLTIIVVILFVVSLLIYYSSIFKNSSIENSKMDVLEKEVEKSEEPTEETAKTIIVHISGEVIKPGIIELDYGQRLYEAIEMAGGPTEKADVEQVNLAMILEDQQKVVIPSTDNGAQGNPTIEYSAGGGAAVKININTADKTQLMELPRIGDATAEAIIQYREENQGFKKIEDIKNVPRIGDVTFEGFKDKITCY</sequence>
<dbReference type="NCBIfam" id="TIGR00426">
    <property type="entry name" value="competence protein ComEA helix-hairpin-helix repeat region"/>
    <property type="match status" value="1"/>
</dbReference>
<dbReference type="Pfam" id="PF10531">
    <property type="entry name" value="SLBB"/>
    <property type="match status" value="1"/>
</dbReference>
<dbReference type="SUPFAM" id="SSF47781">
    <property type="entry name" value="RuvA domain 2-like"/>
    <property type="match status" value="1"/>
</dbReference>
<dbReference type="InterPro" id="IPR003583">
    <property type="entry name" value="Hlx-hairpin-Hlx_DNA-bd_motif"/>
</dbReference>
<evidence type="ECO:0000256" key="1">
    <source>
        <dbReference type="SAM" id="Phobius"/>
    </source>
</evidence>
<dbReference type="GO" id="GO:0015627">
    <property type="term" value="C:type II protein secretion system complex"/>
    <property type="evidence" value="ECO:0007669"/>
    <property type="project" value="TreeGrafter"/>
</dbReference>
<dbReference type="EMBL" id="QNRX01000009">
    <property type="protein sequence ID" value="RBP63896.1"/>
    <property type="molecule type" value="Genomic_DNA"/>
</dbReference>
<accession>A0A366I662</accession>
<dbReference type="InterPro" id="IPR019554">
    <property type="entry name" value="Soluble_ligand-bd"/>
</dbReference>
<dbReference type="GO" id="GO:0015628">
    <property type="term" value="P:protein secretion by the type II secretion system"/>
    <property type="evidence" value="ECO:0007669"/>
    <property type="project" value="TreeGrafter"/>
</dbReference>
<dbReference type="PANTHER" id="PTHR21180:SF32">
    <property type="entry name" value="ENDONUCLEASE_EXONUCLEASE_PHOSPHATASE FAMILY DOMAIN-CONTAINING PROTEIN 1"/>
    <property type="match status" value="1"/>
</dbReference>
<dbReference type="InterPro" id="IPR004509">
    <property type="entry name" value="Competence_ComEA_HhH"/>
</dbReference>
<dbReference type="SMART" id="SM00278">
    <property type="entry name" value="HhH1"/>
    <property type="match status" value="2"/>
</dbReference>
<dbReference type="Pfam" id="PF12836">
    <property type="entry name" value="HHH_3"/>
    <property type="match status" value="1"/>
</dbReference>
<keyword evidence="1" id="KW-0472">Membrane</keyword>
<dbReference type="GO" id="GO:0003677">
    <property type="term" value="F:DNA binding"/>
    <property type="evidence" value="ECO:0007669"/>
    <property type="project" value="InterPro"/>
</dbReference>
<keyword evidence="1" id="KW-0812">Transmembrane</keyword>
<organism evidence="3 4">
    <name type="scientific">Alkalibaculum bacchi</name>
    <dbReference type="NCBI Taxonomy" id="645887"/>
    <lineage>
        <taxon>Bacteria</taxon>
        <taxon>Bacillati</taxon>
        <taxon>Bacillota</taxon>
        <taxon>Clostridia</taxon>
        <taxon>Eubacteriales</taxon>
        <taxon>Eubacteriaceae</taxon>
        <taxon>Alkalibaculum</taxon>
    </lineage>
</organism>
<comment type="caution">
    <text evidence="3">The sequence shown here is derived from an EMBL/GenBank/DDBJ whole genome shotgun (WGS) entry which is preliminary data.</text>
</comment>
<dbReference type="Proteomes" id="UP000253490">
    <property type="component" value="Unassembled WGS sequence"/>
</dbReference>
<feature type="domain" description="Helix-hairpin-helix DNA-binding motif class 1" evidence="2">
    <location>
        <begin position="184"/>
        <end position="203"/>
    </location>
</feature>
<dbReference type="AlphaFoldDB" id="A0A366I662"/>
<dbReference type="InterPro" id="IPR051675">
    <property type="entry name" value="Endo/Exo/Phosphatase_dom_1"/>
</dbReference>
<proteinExistence type="predicted"/>
<feature type="domain" description="Helix-hairpin-helix DNA-binding motif class 1" evidence="2">
    <location>
        <begin position="154"/>
        <end position="173"/>
    </location>
</feature>
<evidence type="ECO:0000313" key="4">
    <source>
        <dbReference type="Proteomes" id="UP000253490"/>
    </source>
</evidence>
<gene>
    <name evidence="3" type="ORF">DES36_109115</name>
</gene>
<dbReference type="Gene3D" id="1.10.150.280">
    <property type="entry name" value="AF1531-like domain"/>
    <property type="match status" value="1"/>
</dbReference>
<dbReference type="PANTHER" id="PTHR21180">
    <property type="entry name" value="ENDONUCLEASE/EXONUCLEASE/PHOSPHATASE FAMILY DOMAIN-CONTAINING PROTEIN 1"/>
    <property type="match status" value="1"/>
</dbReference>
<dbReference type="GO" id="GO:0006281">
    <property type="term" value="P:DNA repair"/>
    <property type="evidence" value="ECO:0007669"/>
    <property type="project" value="InterPro"/>
</dbReference>
<dbReference type="InterPro" id="IPR010994">
    <property type="entry name" value="RuvA_2-like"/>
</dbReference>
<dbReference type="SUPFAM" id="SSF142984">
    <property type="entry name" value="Nqo1 middle domain-like"/>
    <property type="match status" value="1"/>
</dbReference>
<dbReference type="OrthoDB" id="9790239at2"/>
<keyword evidence="1" id="KW-1133">Transmembrane helix</keyword>
<evidence type="ECO:0000259" key="2">
    <source>
        <dbReference type="SMART" id="SM00278"/>
    </source>
</evidence>
<feature type="transmembrane region" description="Helical" evidence="1">
    <location>
        <begin position="12"/>
        <end position="31"/>
    </location>
</feature>
<reference evidence="3 4" key="1">
    <citation type="submission" date="2018-06" db="EMBL/GenBank/DDBJ databases">
        <title>Genomic Encyclopedia of Type Strains, Phase IV (KMG-IV): sequencing the most valuable type-strain genomes for metagenomic binning, comparative biology and taxonomic classification.</title>
        <authorList>
            <person name="Goeker M."/>
        </authorList>
    </citation>
    <scope>NUCLEOTIDE SEQUENCE [LARGE SCALE GENOMIC DNA]</scope>
    <source>
        <strain evidence="3 4">DSM 22112</strain>
    </source>
</reference>